<keyword evidence="2 7" id="KW-0645">Protease</keyword>
<evidence type="ECO:0000313" key="13">
    <source>
        <dbReference type="EMBL" id="RIE05120.1"/>
    </source>
</evidence>
<dbReference type="InterPro" id="IPR023827">
    <property type="entry name" value="Peptidase_S8_Asp-AS"/>
</dbReference>
<keyword evidence="4 7" id="KW-0378">Hydrolase</keyword>
<dbReference type="PROSITE" id="PS00138">
    <property type="entry name" value="SUBTILASE_SER"/>
    <property type="match status" value="1"/>
</dbReference>
<sequence length="1740" mass="185091">MGWLGSIVNFKKKGIILTLAALLFSTVAPNAGAAKNESGAPKNYIIGLKKEASSDQFVARKGLKNKKAKKAKRSNTLALSMSPEELSKVSNDADVLYVEADSAVNIASVGALNKKDASVKKVNKKAETVPWGIHAIGAELAAEQKINGNGIKVAVMDTGIAKHSDLKIAGGVSFVPDHPSYLDDNGHGTHVSGTIAALDNRIGVVGAASKVSLYAVKVLDGTGEGSYSQVIQGIEWAIDNKMDIISMSFGGTEDSQALHEAIKAAADQGILVIAAAGNSGAGEETELYPARYSEAVSVAAVNDKYQRASFSSTGSQLDLAAPGTDILSTTSDGEYGVLSGTSMATPHVTGAAALLWSKNKNWSPEQVKQQLYDTATPLGNVHEYGRGLVNVAKALQLIDGPVEPIDSNPSQEPSVPDNADGDTFNVNALDLRLLELSDQLDALKRKAQAAGNIDLAKQLQNQYYSLHKQSAQLHGAAAPSAADSKPTTKTKAESASKALTIKNELKAKADEFKALEDSYKKAIADGTAALTLPGAGASGQTVTGAVYRSGDGQIVPAGQPVTVYVSWPQPRSKIFVTVTNIETKAIVASDTSYPTELTASYTWNTSASTVPGSYSIRLAYPEAPEQSDEFTILVNAPEPVSSDTETEALTAQSSSVTIQAVKTLTLNTAVDVNLAAGVTQVYSFTPSVTDKYRLMTSPYGGTGAASDTVLDLYSDANLTNMIDWNDDGANAPFSQIDVVLTGGVKVYLVLSGYGGGDVHARLLAKVFAPTIAVSGTVDVNSPQDEFVPYKFTASSSGFYRFFTTYYGGTSSGGLNDTMLNVYSDMDFLYLEDYNDDAYTGNTFSEVSLYMTAGTTYYMQVGSPYSNLRARLSVAAVSVPALSLTSSIDADYSTGVLKVYSFTPSSTGMYKFYTGAYGGTGADNDTRLELYDDARLTSMIAWNDDNGYFSTNFSEIAISLTAGVKVYLKVTGSYYGDPLRARLKVSAYPPTVSSGSYVDGDSRTGGSQIYKLTAPSSGGMYKVSTGYYGGTSSGGINDTMLEIFSDVDLNNLIDYNDNVGNSLFSELIVPVVGGQSVYLKVSEVNGNVVHARLSVATLSVTTLSLNTSVDVAPSTGSIKLFKFTPSSTGTYRFNTTYYGGNSNNPVSDTMLTVSTDQAFQNVLPYGENDDANGTYFSEANVYLTSGVTYYVKLINIDSTPLNTRIKVSSLLSAKGAMEKPTSGQTVNGTFEVSGWALDGLGVDRVELLVDGIVKATAVYGYNREDIYTANTTYNNHDAGWMAWFDSAVLTNGTHTLSARSVSYIDVKTTLTTRTITVSNTRNATILSDTIPTNMEAGKSYNVAITVRNDSTVTWEAGTGFSLGAVGDSDPFAAIRQQIPAGQAISPGQQYTFNFVMTAPTGAGSMGSKTTDWQMRQDNFGWFGAILTKTVTVVDINYPSASSISNPGLVAASSGSYEVFAYGVTDTGTGVANVEFVTWTEAGGQDDIVSHAGTNMGNGTWKAAVPINQHKNERGNYITHVYATNITGNRVFVGNATAKVYSDSGKDYSYDTSGRLMSINYPTGNAIRYLYDRNGNLLQRKWYDPTNNTTALSDFSQTQGYKNWSYAEWNGTSYIPLTWELKTGKWVNNTSKTEIKSQSQLPGTTDAVRKWVASVPGTITIAGNVAKGDVGGGDGVRVKIMKNGTQIWPAVGWREIAYDNAYGYNIDMMTSVAAGDAIYFVVNSNATSANDSTNWNPSITYH</sequence>
<dbReference type="Gene3D" id="2.60.40.3760">
    <property type="match status" value="1"/>
</dbReference>
<evidence type="ECO:0000256" key="8">
    <source>
        <dbReference type="RuleBase" id="RU003355"/>
    </source>
</evidence>
<evidence type="ECO:0000256" key="2">
    <source>
        <dbReference type="ARBA" id="ARBA00022670"/>
    </source>
</evidence>
<dbReference type="InterPro" id="IPR031325">
    <property type="entry name" value="RHS_repeat"/>
</dbReference>
<keyword evidence="3" id="KW-0479">Metal-binding</keyword>
<dbReference type="InterPro" id="IPR023828">
    <property type="entry name" value="Peptidase_S8_Ser-AS"/>
</dbReference>
<comment type="caution">
    <text evidence="13">The sequence shown here is derived from an EMBL/GenBank/DDBJ whole genome shotgun (WGS) entry which is preliminary data.</text>
</comment>
<evidence type="ECO:0000256" key="7">
    <source>
        <dbReference type="PROSITE-ProRule" id="PRU01240"/>
    </source>
</evidence>
<dbReference type="InterPro" id="IPR037045">
    <property type="entry name" value="S8pro/Inhibitor_I9_sf"/>
</dbReference>
<feature type="active site" description="Charge relay system" evidence="6 7">
    <location>
        <position position="157"/>
    </location>
</feature>
<evidence type="ECO:0000259" key="12">
    <source>
        <dbReference type="Pfam" id="PF00082"/>
    </source>
</evidence>
<dbReference type="GO" id="GO:0006508">
    <property type="term" value="P:proteolysis"/>
    <property type="evidence" value="ECO:0007669"/>
    <property type="project" value="UniProtKB-KW"/>
</dbReference>
<dbReference type="CDD" id="cd07477">
    <property type="entry name" value="Peptidases_S8_Subtilisin_subset"/>
    <property type="match status" value="1"/>
</dbReference>
<dbReference type="Pfam" id="PF08481">
    <property type="entry name" value="GBS_Bsp-like"/>
    <property type="match status" value="1"/>
</dbReference>
<evidence type="ECO:0000256" key="5">
    <source>
        <dbReference type="ARBA" id="ARBA00022825"/>
    </source>
</evidence>
<evidence type="ECO:0000313" key="14">
    <source>
        <dbReference type="Proteomes" id="UP000266340"/>
    </source>
</evidence>
<dbReference type="Pfam" id="PF05593">
    <property type="entry name" value="RHS_repeat"/>
    <property type="match status" value="1"/>
</dbReference>
<reference evidence="13 14" key="1">
    <citation type="submission" date="2018-09" db="EMBL/GenBank/DDBJ databases">
        <title>Cohnella cavernae sp. nov., isolated from a karst cave.</title>
        <authorList>
            <person name="Zhu H."/>
        </authorList>
    </citation>
    <scope>NUCLEOTIDE SEQUENCE [LARGE SCALE GENOMIC DNA]</scope>
    <source>
        <strain evidence="13 14">K2E09-144</strain>
    </source>
</reference>
<dbReference type="Pfam" id="PF00082">
    <property type="entry name" value="Peptidase_S8"/>
    <property type="match status" value="1"/>
</dbReference>
<dbReference type="Gene3D" id="2.60.40.10">
    <property type="entry name" value="Immunoglobulins"/>
    <property type="match status" value="1"/>
</dbReference>
<dbReference type="InterPro" id="IPR015500">
    <property type="entry name" value="Peptidase_S8_subtilisin-rel"/>
</dbReference>
<feature type="coiled-coil region" evidence="9">
    <location>
        <begin position="426"/>
        <end position="453"/>
    </location>
</feature>
<gene>
    <name evidence="13" type="ORF">D3H35_03060</name>
</gene>
<evidence type="ECO:0000256" key="6">
    <source>
        <dbReference type="PIRSR" id="PIRSR615500-1"/>
    </source>
</evidence>
<dbReference type="InterPro" id="IPR013783">
    <property type="entry name" value="Ig-like_fold"/>
</dbReference>
<comment type="similarity">
    <text evidence="1 7 8">Belongs to the peptidase S8 family.</text>
</comment>
<evidence type="ECO:0000256" key="4">
    <source>
        <dbReference type="ARBA" id="ARBA00022801"/>
    </source>
</evidence>
<protein>
    <recommendedName>
        <fullName evidence="12">Peptidase S8/S53 domain-containing protein</fullName>
    </recommendedName>
</protein>
<keyword evidence="14" id="KW-1185">Reference proteome</keyword>
<dbReference type="InterPro" id="IPR022398">
    <property type="entry name" value="Peptidase_S8_His-AS"/>
</dbReference>
<dbReference type="Pfam" id="PF17957">
    <property type="entry name" value="Big_7"/>
    <property type="match status" value="1"/>
</dbReference>
<dbReference type="PANTHER" id="PTHR43806:SF11">
    <property type="entry name" value="CEREVISIN-RELATED"/>
    <property type="match status" value="1"/>
</dbReference>
<dbReference type="PROSITE" id="PS00137">
    <property type="entry name" value="SUBTILASE_HIS"/>
    <property type="match status" value="1"/>
</dbReference>
<evidence type="ECO:0000256" key="10">
    <source>
        <dbReference type="SAM" id="MobiDB-lite"/>
    </source>
</evidence>
<dbReference type="PROSITE" id="PS00136">
    <property type="entry name" value="SUBTILASE_ASP"/>
    <property type="match status" value="1"/>
</dbReference>
<keyword evidence="5 7" id="KW-0720">Serine protease</keyword>
<dbReference type="PANTHER" id="PTHR43806">
    <property type="entry name" value="PEPTIDASE S8"/>
    <property type="match status" value="1"/>
</dbReference>
<accession>A0A398CSD5</accession>
<dbReference type="InterPro" id="IPR000209">
    <property type="entry name" value="Peptidase_S8/S53_dom"/>
</dbReference>
<evidence type="ECO:0000256" key="1">
    <source>
        <dbReference type="ARBA" id="ARBA00011073"/>
    </source>
</evidence>
<evidence type="ECO:0000256" key="3">
    <source>
        <dbReference type="ARBA" id="ARBA00022723"/>
    </source>
</evidence>
<name>A0A398CSD5_9BACL</name>
<dbReference type="InterPro" id="IPR050131">
    <property type="entry name" value="Peptidase_S8_subtilisin-like"/>
</dbReference>
<dbReference type="InterPro" id="IPR013688">
    <property type="entry name" value="GBS_Bsp-like"/>
</dbReference>
<dbReference type="Gene3D" id="3.30.70.80">
    <property type="entry name" value="Peptidase S8 propeptide/proteinase inhibitor I9"/>
    <property type="match status" value="1"/>
</dbReference>
<feature type="active site" description="Charge relay system" evidence="6 7">
    <location>
        <position position="342"/>
    </location>
</feature>
<feature type="signal peptide" evidence="11">
    <location>
        <begin position="1"/>
        <end position="33"/>
    </location>
</feature>
<feature type="domain" description="Peptidase S8/S53" evidence="12">
    <location>
        <begin position="148"/>
        <end position="387"/>
    </location>
</feature>
<dbReference type="GO" id="GO:0046872">
    <property type="term" value="F:metal ion binding"/>
    <property type="evidence" value="ECO:0007669"/>
    <property type="project" value="UniProtKB-KW"/>
</dbReference>
<dbReference type="PRINTS" id="PR00723">
    <property type="entry name" value="SUBTILISIN"/>
</dbReference>
<keyword evidence="11" id="KW-0732">Signal</keyword>
<dbReference type="PROSITE" id="PS51892">
    <property type="entry name" value="SUBTILASE"/>
    <property type="match status" value="1"/>
</dbReference>
<dbReference type="InterPro" id="IPR036852">
    <property type="entry name" value="Peptidase_S8/S53_dom_sf"/>
</dbReference>
<feature type="active site" description="Charge relay system" evidence="6 7">
    <location>
        <position position="187"/>
    </location>
</feature>
<dbReference type="InterPro" id="IPR034202">
    <property type="entry name" value="Subtilisin_Carlsberg-like"/>
</dbReference>
<proteinExistence type="inferred from homology"/>
<feature type="chain" id="PRO_5017451267" description="Peptidase S8/S53 domain-containing protein" evidence="11">
    <location>
        <begin position="34"/>
        <end position="1740"/>
    </location>
</feature>
<organism evidence="13 14">
    <name type="scientific">Cohnella faecalis</name>
    <dbReference type="NCBI Taxonomy" id="2315694"/>
    <lineage>
        <taxon>Bacteria</taxon>
        <taxon>Bacillati</taxon>
        <taxon>Bacillota</taxon>
        <taxon>Bacilli</taxon>
        <taxon>Bacillales</taxon>
        <taxon>Paenibacillaceae</taxon>
        <taxon>Cohnella</taxon>
    </lineage>
</organism>
<dbReference type="SUPFAM" id="SSF52743">
    <property type="entry name" value="Subtilisin-like"/>
    <property type="match status" value="1"/>
</dbReference>
<dbReference type="Gene3D" id="3.40.50.200">
    <property type="entry name" value="Peptidase S8/S53 domain"/>
    <property type="match status" value="1"/>
</dbReference>
<dbReference type="GO" id="GO:0004252">
    <property type="term" value="F:serine-type endopeptidase activity"/>
    <property type="evidence" value="ECO:0007669"/>
    <property type="project" value="UniProtKB-UniRule"/>
</dbReference>
<dbReference type="Proteomes" id="UP000266340">
    <property type="component" value="Unassembled WGS sequence"/>
</dbReference>
<dbReference type="EMBL" id="QXJM01000016">
    <property type="protein sequence ID" value="RIE05120.1"/>
    <property type="molecule type" value="Genomic_DNA"/>
</dbReference>
<dbReference type="OrthoDB" id="9798386at2"/>
<evidence type="ECO:0000256" key="11">
    <source>
        <dbReference type="SAM" id="SignalP"/>
    </source>
</evidence>
<keyword evidence="9" id="KW-0175">Coiled coil</keyword>
<evidence type="ECO:0000256" key="9">
    <source>
        <dbReference type="SAM" id="Coils"/>
    </source>
</evidence>
<feature type="region of interest" description="Disordered" evidence="10">
    <location>
        <begin position="475"/>
        <end position="495"/>
    </location>
</feature>